<keyword evidence="3" id="KW-1185">Reference proteome</keyword>
<dbReference type="STRING" id="105351.A0A401L8D3"/>
<evidence type="ECO:0000313" key="3">
    <source>
        <dbReference type="Proteomes" id="UP000286921"/>
    </source>
</evidence>
<evidence type="ECO:0000313" key="2">
    <source>
        <dbReference type="EMBL" id="GCB27762.1"/>
    </source>
</evidence>
<feature type="compositionally biased region" description="Polar residues" evidence="1">
    <location>
        <begin position="276"/>
        <end position="290"/>
    </location>
</feature>
<dbReference type="Proteomes" id="UP000286921">
    <property type="component" value="Unassembled WGS sequence"/>
</dbReference>
<accession>A0A401L8D3</accession>
<feature type="compositionally biased region" description="Basic and acidic residues" evidence="1">
    <location>
        <begin position="294"/>
        <end position="304"/>
    </location>
</feature>
<evidence type="ECO:0000256" key="1">
    <source>
        <dbReference type="SAM" id="MobiDB-lite"/>
    </source>
</evidence>
<reference evidence="2 3" key="1">
    <citation type="submission" date="2016-09" db="EMBL/GenBank/DDBJ databases">
        <title>Aspergillus awamori IFM 58123T.</title>
        <authorList>
            <person name="Kusuya Y."/>
            <person name="Shimizu M."/>
            <person name="Takahashi H."/>
            <person name="Yaguchi T."/>
        </authorList>
    </citation>
    <scope>NUCLEOTIDE SEQUENCE [LARGE SCALE GENOMIC DNA]</scope>
    <source>
        <strain evidence="2 3">IFM 58123</strain>
    </source>
</reference>
<protein>
    <submittedName>
        <fullName evidence="2">Uncharacterized protein</fullName>
    </submittedName>
</protein>
<organism evidence="2 3">
    <name type="scientific">Aspergillus awamori</name>
    <name type="common">Black koji mold</name>
    <dbReference type="NCBI Taxonomy" id="105351"/>
    <lineage>
        <taxon>Eukaryota</taxon>
        <taxon>Fungi</taxon>
        <taxon>Dikarya</taxon>
        <taxon>Ascomycota</taxon>
        <taxon>Pezizomycotina</taxon>
        <taxon>Eurotiomycetes</taxon>
        <taxon>Eurotiomycetidae</taxon>
        <taxon>Eurotiales</taxon>
        <taxon>Aspergillaceae</taxon>
        <taxon>Aspergillus</taxon>
    </lineage>
</organism>
<gene>
    <name evidence="2" type="ORF">AAWM_10647</name>
</gene>
<feature type="region of interest" description="Disordered" evidence="1">
    <location>
        <begin position="276"/>
        <end position="328"/>
    </location>
</feature>
<comment type="caution">
    <text evidence="2">The sequence shown here is derived from an EMBL/GenBank/DDBJ whole genome shotgun (WGS) entry which is preliminary data.</text>
</comment>
<dbReference type="AlphaFoldDB" id="A0A401L8D3"/>
<dbReference type="EMBL" id="BDHI01000029">
    <property type="protein sequence ID" value="GCB27762.1"/>
    <property type="molecule type" value="Genomic_DNA"/>
</dbReference>
<proteinExistence type="predicted"/>
<name>A0A401L8D3_ASPAW</name>
<sequence length="402" mass="42524">MVNSCFLLTSQGRHQISFTFAKYKKGQKSEADDDFLVLENTWPRCPEYDDWDQVYKVTKNSGSVQLSVTNPIALDQTVSFEGEGQKQGSKVNIQLWGSDAQHSVSTWLETQDPEQIHDQPYTPYGFSHGSGGAAIGFNGEWRDPVTDGIIWGRQTGCTIRSVGLAVGLLTAGTGVAVGVLASVAIGTAVNVIVGVINDTATGTTPTYRSIGMDAFTGAIGGFVGGNVGMNVPASWGANPVSAIATEIALTLTLDAIVPDPTSSLSSMSDNSFSAANLASGGSTANDSATTIPGRIRDWPMEKLRPRGSATKKQSQVQQQQQLRTETGSDTGTWIARATSRETVTTEDISLNSFGGSFDGSQFTLQLSPDHRVSFNMDAKAVQVPIWDGSGSLLSAVASLGRL</sequence>